<dbReference type="InterPro" id="IPR003594">
    <property type="entry name" value="HATPase_dom"/>
</dbReference>
<dbReference type="CDD" id="cd17546">
    <property type="entry name" value="REC_hyHK_CKI1_RcsC-like"/>
    <property type="match status" value="1"/>
</dbReference>
<sequence>MARSALTLALLFAFMVLSIASTWYTQITLNPQASVVEFLEVHFPNLANICYVLLCIAYGLLLSPWLRRRQDKSVDFYLNATLLLLVPVNMWPIGYGRGSVEIQVTAASLHCMDAISIPIIFSLYELKRPFYYFLLVLNGTVWTIVHMWMFKFDPGMGATAVPNLVLVYGVLATLTYGRRALLADNFEMTLRRMQAEEGYKRFLSYMMHEMRNPIGGSLLLLDEIQHSRRHSDFSRRHRTKDSTKGSGGEKKKSSSGNAKREGDKRSSFPFPSSSSINISGQGGTDIDRGGEEGDDKESLNDSRLQAVDVPPHPRDDPQGADASLVLLPTLPRRAVSEREQESDLVAQTQTLAADIETLVASQEFLEEKIRSSLLMMKSVCDDVLTLEKVQSSKFQYSLTTCNPILWVKELAEMEQALMLTHDIHLKVEVEVAHQLDATLASGSVAVAADWLHLRQVAVNFLSNARKFSNKNEKVILRLQIDRLVPNALPPECQIPTQQEKGGGSPVDNGTGEGGGGRWGWGWGNGRRLSKQRSFCNVASSSPTIPEQKDVCGWVRIEVSVSDSGAGMTEEEMQKLFLPYSQIRAGELQRGGGTGLGLCISKMFVEAHWGGRVGASSEGRGKGSTFYFSMYLPLVQLGGGNQMGRRGSGHVVDSKSGSSSSSLLLAFPFSISSQDPRNSMAEGSDPAGSPFGPPLTVSFGEALRRGKREGEREQEEKIVPPMTAPSSRRSLRNMSLTRKSRSSVLSTERAGEGEEIGKNPSKSDLHSDMQLTSSSRQSFNSGHHRGPGRSKIVRDSPEGKSKPLPEPEDMPAGMPSVMQKQVCAFADSFDCLVVDDIWICAFGVFRAVERLGYRPWLCLSGERCLEVLRLEGAVERVRLVLMDKDMPGIDGPETVRRLKDFFAEQGVKRPVILGVTGEVAGPGVAALKEAGCDRVLSKPCGVEDLKTVLKELCE</sequence>
<feature type="modified residue" description="4-aspartylphosphate" evidence="5">
    <location>
        <position position="882"/>
    </location>
</feature>
<dbReference type="InterPro" id="IPR011006">
    <property type="entry name" value="CheY-like_superfamily"/>
</dbReference>
<feature type="transmembrane region" description="Helical" evidence="7">
    <location>
        <begin position="102"/>
        <end position="123"/>
    </location>
</feature>
<feature type="region of interest" description="Disordered" evidence="6">
    <location>
        <begin position="673"/>
        <end position="810"/>
    </location>
</feature>
<organism evidence="11">
    <name type="scientific">Chromera velia CCMP2878</name>
    <dbReference type="NCBI Taxonomy" id="1169474"/>
    <lineage>
        <taxon>Eukaryota</taxon>
        <taxon>Sar</taxon>
        <taxon>Alveolata</taxon>
        <taxon>Colpodellida</taxon>
        <taxon>Chromeraceae</taxon>
        <taxon>Chromera</taxon>
    </lineage>
</organism>
<evidence type="ECO:0000256" key="5">
    <source>
        <dbReference type="PROSITE-ProRule" id="PRU00169"/>
    </source>
</evidence>
<dbReference type="Gene3D" id="3.30.565.10">
    <property type="entry name" value="Histidine kinase-like ATPase, C-terminal domain"/>
    <property type="match status" value="1"/>
</dbReference>
<feature type="transmembrane region" description="Helical" evidence="7">
    <location>
        <begin position="76"/>
        <end position="96"/>
    </location>
</feature>
<dbReference type="SMART" id="SM00448">
    <property type="entry name" value="REC"/>
    <property type="match status" value="1"/>
</dbReference>
<evidence type="ECO:0000256" key="4">
    <source>
        <dbReference type="ARBA" id="ARBA00022777"/>
    </source>
</evidence>
<feature type="compositionally biased region" description="Basic and acidic residues" evidence="6">
    <location>
        <begin position="285"/>
        <end position="300"/>
    </location>
</feature>
<gene>
    <name evidence="11" type="ORF">Cvel_19254</name>
</gene>
<keyword evidence="4" id="KW-0418">Kinase</keyword>
<dbReference type="SUPFAM" id="SSF55874">
    <property type="entry name" value="ATPase domain of HSP90 chaperone/DNA topoisomerase II/histidine kinase"/>
    <property type="match status" value="1"/>
</dbReference>
<proteinExistence type="predicted"/>
<dbReference type="InterPro" id="IPR036890">
    <property type="entry name" value="HATPase_C_sf"/>
</dbReference>
<dbReference type="PANTHER" id="PTHR43047">
    <property type="entry name" value="TWO-COMPONENT HISTIDINE PROTEIN KINASE"/>
    <property type="match status" value="1"/>
</dbReference>
<feature type="compositionally biased region" description="Polar residues" evidence="6">
    <location>
        <begin position="768"/>
        <end position="780"/>
    </location>
</feature>
<evidence type="ECO:0000259" key="9">
    <source>
        <dbReference type="PROSITE" id="PS50109"/>
    </source>
</evidence>
<keyword evidence="7" id="KW-1133">Transmembrane helix</keyword>
<feature type="domain" description="Histidine kinase" evidence="9">
    <location>
        <begin position="339"/>
        <end position="635"/>
    </location>
</feature>
<dbReference type="InterPro" id="IPR004358">
    <property type="entry name" value="Sig_transdc_His_kin-like_C"/>
</dbReference>
<feature type="domain" description="Response regulatory" evidence="10">
    <location>
        <begin position="829"/>
        <end position="952"/>
    </location>
</feature>
<feature type="compositionally biased region" description="Low complexity" evidence="6">
    <location>
        <begin position="267"/>
        <end position="279"/>
    </location>
</feature>
<feature type="compositionally biased region" description="Basic and acidic residues" evidence="6">
    <location>
        <begin position="701"/>
        <end position="717"/>
    </location>
</feature>
<dbReference type="AlphaFoldDB" id="A0A0G4FXD9"/>
<keyword evidence="7" id="KW-0812">Transmembrane</keyword>
<comment type="catalytic activity">
    <reaction evidence="1">
        <text>ATP + protein L-histidine = ADP + protein N-phospho-L-histidine.</text>
        <dbReference type="EC" id="2.7.13.3"/>
    </reaction>
</comment>
<feature type="region of interest" description="Disordered" evidence="6">
    <location>
        <begin position="229"/>
        <end position="300"/>
    </location>
</feature>
<dbReference type="PROSITE" id="PS50110">
    <property type="entry name" value="RESPONSE_REGULATORY"/>
    <property type="match status" value="1"/>
</dbReference>
<dbReference type="PANTHER" id="PTHR43047:SF72">
    <property type="entry name" value="OSMOSENSING HISTIDINE PROTEIN KINASE SLN1"/>
    <property type="match status" value="1"/>
</dbReference>
<dbReference type="GO" id="GO:0005886">
    <property type="term" value="C:plasma membrane"/>
    <property type="evidence" value="ECO:0007669"/>
    <property type="project" value="TreeGrafter"/>
</dbReference>
<evidence type="ECO:0000256" key="3">
    <source>
        <dbReference type="ARBA" id="ARBA00022679"/>
    </source>
</evidence>
<dbReference type="EC" id="2.7.13.3" evidence="2"/>
<feature type="chain" id="PRO_5005189203" description="histidine kinase" evidence="8">
    <location>
        <begin position="21"/>
        <end position="953"/>
    </location>
</feature>
<dbReference type="GO" id="GO:0009927">
    <property type="term" value="F:histidine phosphotransfer kinase activity"/>
    <property type="evidence" value="ECO:0007669"/>
    <property type="project" value="TreeGrafter"/>
</dbReference>
<feature type="compositionally biased region" description="Polar residues" evidence="6">
    <location>
        <begin position="723"/>
        <end position="745"/>
    </location>
</feature>
<evidence type="ECO:0000313" key="11">
    <source>
        <dbReference type="EMBL" id="CEM20073.1"/>
    </source>
</evidence>
<evidence type="ECO:0000256" key="6">
    <source>
        <dbReference type="SAM" id="MobiDB-lite"/>
    </source>
</evidence>
<evidence type="ECO:0000256" key="2">
    <source>
        <dbReference type="ARBA" id="ARBA00012438"/>
    </source>
</evidence>
<dbReference type="Gene3D" id="3.40.50.2300">
    <property type="match status" value="1"/>
</dbReference>
<dbReference type="VEuPathDB" id="CryptoDB:Cvel_19254"/>
<evidence type="ECO:0000256" key="7">
    <source>
        <dbReference type="SAM" id="Phobius"/>
    </source>
</evidence>
<evidence type="ECO:0000259" key="10">
    <source>
        <dbReference type="PROSITE" id="PS50110"/>
    </source>
</evidence>
<feature type="compositionally biased region" description="Basic and acidic residues" evidence="6">
    <location>
        <begin position="748"/>
        <end position="766"/>
    </location>
</feature>
<dbReference type="SUPFAM" id="SSF52172">
    <property type="entry name" value="CheY-like"/>
    <property type="match status" value="1"/>
</dbReference>
<feature type="compositionally biased region" description="Basic and acidic residues" evidence="6">
    <location>
        <begin position="229"/>
        <end position="266"/>
    </location>
</feature>
<accession>A0A0G4FXD9</accession>
<reference evidence="11" key="1">
    <citation type="submission" date="2014-11" db="EMBL/GenBank/DDBJ databases">
        <authorList>
            <person name="Otto D Thomas"/>
            <person name="Naeem Raeece"/>
        </authorList>
    </citation>
    <scope>NUCLEOTIDE SEQUENCE</scope>
</reference>
<feature type="compositionally biased region" description="Gly residues" evidence="6">
    <location>
        <begin position="500"/>
        <end position="518"/>
    </location>
</feature>
<feature type="transmembrane region" description="Helical" evidence="7">
    <location>
        <begin position="46"/>
        <end position="64"/>
    </location>
</feature>
<dbReference type="SMART" id="SM00387">
    <property type="entry name" value="HATPase_c"/>
    <property type="match status" value="1"/>
</dbReference>
<dbReference type="EMBL" id="CDMZ01000715">
    <property type="protein sequence ID" value="CEM20073.1"/>
    <property type="molecule type" value="Genomic_DNA"/>
</dbReference>
<dbReference type="PROSITE" id="PS50109">
    <property type="entry name" value="HIS_KIN"/>
    <property type="match status" value="1"/>
</dbReference>
<keyword evidence="5" id="KW-0597">Phosphoprotein</keyword>
<feature type="transmembrane region" description="Helical" evidence="7">
    <location>
        <begin position="130"/>
        <end position="150"/>
    </location>
</feature>
<evidence type="ECO:0000256" key="8">
    <source>
        <dbReference type="SAM" id="SignalP"/>
    </source>
</evidence>
<dbReference type="Pfam" id="PF00072">
    <property type="entry name" value="Response_reg"/>
    <property type="match status" value="1"/>
</dbReference>
<feature type="signal peptide" evidence="8">
    <location>
        <begin position="1"/>
        <end position="20"/>
    </location>
</feature>
<protein>
    <recommendedName>
        <fullName evidence="2">histidine kinase</fullName>
        <ecNumber evidence="2">2.7.13.3</ecNumber>
    </recommendedName>
</protein>
<dbReference type="GO" id="GO:0000155">
    <property type="term" value="F:phosphorelay sensor kinase activity"/>
    <property type="evidence" value="ECO:0007669"/>
    <property type="project" value="TreeGrafter"/>
</dbReference>
<keyword evidence="7" id="KW-0472">Membrane</keyword>
<dbReference type="InterPro" id="IPR001789">
    <property type="entry name" value="Sig_transdc_resp-reg_receiver"/>
</dbReference>
<dbReference type="Pfam" id="PF02518">
    <property type="entry name" value="HATPase_c"/>
    <property type="match status" value="1"/>
</dbReference>
<dbReference type="InterPro" id="IPR005467">
    <property type="entry name" value="His_kinase_dom"/>
</dbReference>
<keyword evidence="3" id="KW-0808">Transferase</keyword>
<name>A0A0G4FXD9_9ALVE</name>
<evidence type="ECO:0000256" key="1">
    <source>
        <dbReference type="ARBA" id="ARBA00000085"/>
    </source>
</evidence>
<keyword evidence="8" id="KW-0732">Signal</keyword>
<feature type="region of interest" description="Disordered" evidence="6">
    <location>
        <begin position="494"/>
        <end position="518"/>
    </location>
</feature>
<dbReference type="PhylomeDB" id="A0A0G4FXD9"/>
<feature type="compositionally biased region" description="Basic and acidic residues" evidence="6">
    <location>
        <begin position="791"/>
        <end position="804"/>
    </location>
</feature>
<dbReference type="PRINTS" id="PR00344">
    <property type="entry name" value="BCTRLSENSOR"/>
</dbReference>